<evidence type="ECO:0000313" key="2">
    <source>
        <dbReference type="Proteomes" id="UP000036410"/>
    </source>
</evidence>
<name>A0A806TFA9_PRIMG</name>
<gene>
    <name evidence="1" type="ORF">AS52_01816</name>
</gene>
<accession>A0A806TFA9</accession>
<dbReference type="Proteomes" id="UP000036410">
    <property type="component" value="Chromosome"/>
</dbReference>
<dbReference type="EMBL" id="CP010586">
    <property type="protein sequence ID" value="AKP76781.1"/>
    <property type="molecule type" value="Genomic_DNA"/>
</dbReference>
<proteinExistence type="predicted"/>
<dbReference type="RefSeq" id="WP_033578661.1">
    <property type="nucleotide sequence ID" value="NZ_CP010586.1"/>
</dbReference>
<protein>
    <submittedName>
        <fullName evidence="1">Uncharacterized protein</fullName>
    </submittedName>
</protein>
<reference evidence="1 2" key="1">
    <citation type="submission" date="2015-01" db="EMBL/GenBank/DDBJ databases">
        <title>Genome sequence of bacillus megaterium Q3.</title>
        <authorList>
            <person name="Wang Y."/>
            <person name="Luo K."/>
            <person name="Bai L."/>
            <person name="Luo F."/>
        </authorList>
    </citation>
    <scope>NUCLEOTIDE SEQUENCE [LARGE SCALE GENOMIC DNA]</scope>
    <source>
        <strain evidence="1 2">Q3</strain>
    </source>
</reference>
<dbReference type="AlphaFoldDB" id="A0A806TFA9"/>
<dbReference type="GeneID" id="48012382"/>
<sequence>MDHFFVNLIPNGYYDYEENEVLPAHELILRPLLLCAKECYVYGLKKDTELFQQCNDILSFTRNKYKLDLKKEVIKGYEQLWNATGWQRGSILIFLEPEKLKKLNIFTSCYDPSISENPNSGESAAAIRFCKDVVTKEKLVGLCFSASNGIEYMKVYAESDTLKELYECALVQALSSSSDSIYTPQKKRRKLPR</sequence>
<evidence type="ECO:0000313" key="1">
    <source>
        <dbReference type="EMBL" id="AKP76781.1"/>
    </source>
</evidence>
<organism evidence="1 2">
    <name type="scientific">Priestia megaterium Q3</name>
    <dbReference type="NCBI Taxonomy" id="1452722"/>
    <lineage>
        <taxon>Bacteria</taxon>
        <taxon>Bacillati</taxon>
        <taxon>Bacillota</taxon>
        <taxon>Bacilli</taxon>
        <taxon>Bacillales</taxon>
        <taxon>Bacillaceae</taxon>
        <taxon>Priestia</taxon>
    </lineage>
</organism>